<dbReference type="SUPFAM" id="SSF54534">
    <property type="entry name" value="FKBP-like"/>
    <property type="match status" value="1"/>
</dbReference>
<dbReference type="Pfam" id="PF00639">
    <property type="entry name" value="Rotamase"/>
    <property type="match status" value="1"/>
</dbReference>
<dbReference type="Pfam" id="PF13624">
    <property type="entry name" value="SurA_N_3"/>
    <property type="match status" value="1"/>
</dbReference>
<dbReference type="OrthoDB" id="9812372at2"/>
<evidence type="ECO:0000256" key="12">
    <source>
        <dbReference type="SAM" id="Coils"/>
    </source>
</evidence>
<dbReference type="InterPro" id="IPR000297">
    <property type="entry name" value="PPIase_PpiC"/>
</dbReference>
<name>A0A1H9B1V0_9GAMM</name>
<comment type="similarity">
    <text evidence="8">Belongs to the PpiD chaperone family.</text>
</comment>
<evidence type="ECO:0000256" key="7">
    <source>
        <dbReference type="ARBA" id="ARBA00023186"/>
    </source>
</evidence>
<keyword evidence="12" id="KW-0175">Coiled coil</keyword>
<evidence type="ECO:0000256" key="11">
    <source>
        <dbReference type="PROSITE-ProRule" id="PRU00278"/>
    </source>
</evidence>
<dbReference type="InterPro" id="IPR046357">
    <property type="entry name" value="PPIase_dom_sf"/>
</dbReference>
<dbReference type="PANTHER" id="PTHR47529">
    <property type="entry name" value="PEPTIDYL-PROLYL CIS-TRANS ISOMERASE D"/>
    <property type="match status" value="1"/>
</dbReference>
<dbReference type="EMBL" id="FOFO01000007">
    <property type="protein sequence ID" value="SEP82924.1"/>
    <property type="molecule type" value="Genomic_DNA"/>
</dbReference>
<dbReference type="InterPro" id="IPR052029">
    <property type="entry name" value="PpiD_chaperone"/>
</dbReference>
<keyword evidence="11" id="KW-0697">Rotamase</keyword>
<dbReference type="SUPFAM" id="SSF109998">
    <property type="entry name" value="Triger factor/SurA peptide-binding domain-like"/>
    <property type="match status" value="1"/>
</dbReference>
<organism evidence="15 16">
    <name type="scientific">Ectothiorhodospira magna</name>
    <dbReference type="NCBI Taxonomy" id="867345"/>
    <lineage>
        <taxon>Bacteria</taxon>
        <taxon>Pseudomonadati</taxon>
        <taxon>Pseudomonadota</taxon>
        <taxon>Gammaproteobacteria</taxon>
        <taxon>Chromatiales</taxon>
        <taxon>Ectothiorhodospiraceae</taxon>
        <taxon>Ectothiorhodospira</taxon>
    </lineage>
</organism>
<evidence type="ECO:0000256" key="9">
    <source>
        <dbReference type="ARBA" id="ARBA00040743"/>
    </source>
</evidence>
<dbReference type="InterPro" id="IPR023058">
    <property type="entry name" value="PPIase_PpiC_CS"/>
</dbReference>
<evidence type="ECO:0000313" key="15">
    <source>
        <dbReference type="EMBL" id="SEP82924.1"/>
    </source>
</evidence>
<evidence type="ECO:0000256" key="6">
    <source>
        <dbReference type="ARBA" id="ARBA00023136"/>
    </source>
</evidence>
<evidence type="ECO:0000256" key="4">
    <source>
        <dbReference type="ARBA" id="ARBA00022692"/>
    </source>
</evidence>
<comment type="subcellular location">
    <subcellularLocation>
        <location evidence="1">Cell inner membrane</location>
        <topology evidence="1">Single-pass type II membrane protein</topology>
        <orientation evidence="1">Periplasmic side</orientation>
    </subcellularLocation>
</comment>
<evidence type="ECO:0000256" key="13">
    <source>
        <dbReference type="SAM" id="Phobius"/>
    </source>
</evidence>
<evidence type="ECO:0000313" key="16">
    <source>
        <dbReference type="Proteomes" id="UP000199496"/>
    </source>
</evidence>
<keyword evidence="11 15" id="KW-0413">Isomerase</keyword>
<evidence type="ECO:0000256" key="3">
    <source>
        <dbReference type="ARBA" id="ARBA00022519"/>
    </source>
</evidence>
<dbReference type="Gene3D" id="1.10.4030.10">
    <property type="entry name" value="Porin chaperone SurA, peptide-binding domain"/>
    <property type="match status" value="1"/>
</dbReference>
<evidence type="ECO:0000256" key="5">
    <source>
        <dbReference type="ARBA" id="ARBA00022989"/>
    </source>
</evidence>
<proteinExistence type="inferred from homology"/>
<reference evidence="15 16" key="1">
    <citation type="submission" date="2016-10" db="EMBL/GenBank/DDBJ databases">
        <authorList>
            <person name="de Groot N.N."/>
        </authorList>
    </citation>
    <scope>NUCLEOTIDE SEQUENCE [LARGE SCALE GENOMIC DNA]</scope>
    <source>
        <strain evidence="15 16">B7-7</strain>
    </source>
</reference>
<dbReference type="RefSeq" id="WP_090204769.1">
    <property type="nucleotide sequence ID" value="NZ_FOFO01000007.1"/>
</dbReference>
<dbReference type="PROSITE" id="PS01096">
    <property type="entry name" value="PPIC_PPIASE_1"/>
    <property type="match status" value="1"/>
</dbReference>
<feature type="transmembrane region" description="Helical" evidence="13">
    <location>
        <begin position="12"/>
        <end position="30"/>
    </location>
</feature>
<dbReference type="Gene3D" id="3.10.50.40">
    <property type="match status" value="1"/>
</dbReference>
<gene>
    <name evidence="15" type="ORF">SAMN05421693_10761</name>
</gene>
<keyword evidence="6 13" id="KW-0472">Membrane</keyword>
<dbReference type="Proteomes" id="UP000199496">
    <property type="component" value="Unassembled WGS sequence"/>
</dbReference>
<evidence type="ECO:0000259" key="14">
    <source>
        <dbReference type="PROSITE" id="PS50198"/>
    </source>
</evidence>
<dbReference type="GO" id="GO:0005886">
    <property type="term" value="C:plasma membrane"/>
    <property type="evidence" value="ECO:0007669"/>
    <property type="project" value="UniProtKB-SubCell"/>
</dbReference>
<dbReference type="STRING" id="867345.SAMN05421693_10761"/>
<dbReference type="AlphaFoldDB" id="A0A1H9B1V0"/>
<evidence type="ECO:0000256" key="1">
    <source>
        <dbReference type="ARBA" id="ARBA00004382"/>
    </source>
</evidence>
<evidence type="ECO:0000256" key="2">
    <source>
        <dbReference type="ARBA" id="ARBA00022475"/>
    </source>
</evidence>
<keyword evidence="16" id="KW-1185">Reference proteome</keyword>
<keyword evidence="7" id="KW-0143">Chaperone</keyword>
<protein>
    <recommendedName>
        <fullName evidence="9">Periplasmic chaperone PpiD</fullName>
    </recommendedName>
    <alternativeName>
        <fullName evidence="10">Periplasmic folding chaperone</fullName>
    </alternativeName>
</protein>
<keyword evidence="3" id="KW-0997">Cell inner membrane</keyword>
<accession>A0A1H9B1V0</accession>
<dbReference type="PROSITE" id="PS50198">
    <property type="entry name" value="PPIC_PPIASE_2"/>
    <property type="match status" value="1"/>
</dbReference>
<dbReference type="GO" id="GO:0003755">
    <property type="term" value="F:peptidyl-prolyl cis-trans isomerase activity"/>
    <property type="evidence" value="ECO:0007669"/>
    <property type="project" value="UniProtKB-KW"/>
</dbReference>
<feature type="coiled-coil region" evidence="12">
    <location>
        <begin position="230"/>
        <end position="257"/>
    </location>
</feature>
<sequence length="628" mass="69879">MLLKIRDKASGWLAYAIIIMIAIPFALWGVHEYFGGGTRLVAAEVNGVEITTRTLQREVQQQRQQLAQFFGGRLPPELVDDERLRENALQTLIRRELLRQAVEDQGFRISPQAVARELAGFEVFQRDGVFDPVRYTQLLEAQRISRGAFEQDVATGLLMEQFEGGIRVSAFVTQHEVDEYLRLRDQERELSYFIIPAAEYAAGVAISDEAIEAYHAAHGERFRTPERVRLEYLLLDLEQLESRLTLTETELRRYYQQQIDRFTTPEARRAAHILVRLDADADGDAVADARAHAQALRARVTDGEPFAQVAEEASEDRLTAARGGDLGYVQRGDLGPALDGVLFTLSAGDLSQPVRTSEGFHLMMLKDIERAQAEPFEHVRDQVADELRARQVESRQIELMERLLTESYEHPGSLEAAADATGLEIRRSDWITRNQGPGLGSFAAVRQAAFSQDVLQEGRNSDLIDLPDGRSAVVRVLDHEPAAPRPLAEVKDDIRALIRREQSGRLALEAGEAALKTLQDGTALATAVADLPGRLEQRRTITRETAEVPVAVITAAFGLSASGLKGVALENGDYALVKLHQVRDVEPDSRELARARAHLEGLHGAMEFEAMLNAMEAAAKIKIHRNNL</sequence>
<evidence type="ECO:0000256" key="10">
    <source>
        <dbReference type="ARBA" id="ARBA00042775"/>
    </source>
</evidence>
<keyword evidence="5 13" id="KW-1133">Transmembrane helix</keyword>
<feature type="domain" description="PpiC" evidence="14">
    <location>
        <begin position="265"/>
        <end position="367"/>
    </location>
</feature>
<dbReference type="PANTHER" id="PTHR47529:SF1">
    <property type="entry name" value="PERIPLASMIC CHAPERONE PPID"/>
    <property type="match status" value="1"/>
</dbReference>
<keyword evidence="4 13" id="KW-0812">Transmembrane</keyword>
<evidence type="ECO:0000256" key="8">
    <source>
        <dbReference type="ARBA" id="ARBA00038408"/>
    </source>
</evidence>
<keyword evidence="2" id="KW-1003">Cell membrane</keyword>
<dbReference type="InterPro" id="IPR027304">
    <property type="entry name" value="Trigger_fact/SurA_dom_sf"/>
</dbReference>